<gene>
    <name evidence="1" type="ORF">QF025_002651</name>
    <name evidence="2" type="ORF">QF025_002723</name>
    <name evidence="3" type="ORF">QF025_006569</name>
</gene>
<dbReference type="EMBL" id="JAVIZN010000002">
    <property type="protein sequence ID" value="MDR6207849.1"/>
    <property type="molecule type" value="Genomic_DNA"/>
</dbReference>
<evidence type="ECO:0000313" key="2">
    <source>
        <dbReference type="EMBL" id="MDR6204003.1"/>
    </source>
</evidence>
<dbReference type="RefSeq" id="WP_310031576.1">
    <property type="nucleotide sequence ID" value="NZ_JAVIZN010000002.1"/>
</dbReference>
<evidence type="ECO:0008006" key="5">
    <source>
        <dbReference type="Google" id="ProtNLM"/>
    </source>
</evidence>
<name>A0ABD5CFQ5_9BURK</name>
<sequence length="73" mass="8340">MKRLAHLPSGITRGLDFLIPDNWSPEQALAVVELIEDLRARICMHYDLALHDLLREQHSPPEDPNLNDIGDPF</sequence>
<proteinExistence type="predicted"/>
<accession>A0ABD5CFQ5</accession>
<reference evidence="1 4" key="1">
    <citation type="submission" date="2023-08" db="EMBL/GenBank/DDBJ databases">
        <title>Genome sequencing of plant associated microbes to promote plant fitness in Sorghum bicolor and Oryza sativa.</title>
        <authorList>
            <person name="Coleman-Derr D."/>
        </authorList>
    </citation>
    <scope>NUCLEOTIDE SEQUENCE [LARGE SCALE GENOMIC DNA]</scope>
    <source>
        <strain evidence="1 4">SLBN-33</strain>
    </source>
</reference>
<evidence type="ECO:0000313" key="3">
    <source>
        <dbReference type="EMBL" id="MDR6207849.1"/>
    </source>
</evidence>
<evidence type="ECO:0000313" key="1">
    <source>
        <dbReference type="EMBL" id="MDR6203931.1"/>
    </source>
</evidence>
<protein>
    <recommendedName>
        <fullName evidence="5">Transposase</fullName>
    </recommendedName>
</protein>
<comment type="caution">
    <text evidence="1">The sequence shown here is derived from an EMBL/GenBank/DDBJ whole genome shotgun (WGS) entry which is preliminary data.</text>
</comment>
<dbReference type="EMBL" id="JAVIZN010000002">
    <property type="protein sequence ID" value="MDR6204003.1"/>
    <property type="molecule type" value="Genomic_DNA"/>
</dbReference>
<dbReference type="Proteomes" id="UP001245184">
    <property type="component" value="Unassembled WGS sequence"/>
</dbReference>
<dbReference type="AlphaFoldDB" id="A0ABD5CFQ5"/>
<dbReference type="EMBL" id="JAVIZN010000002">
    <property type="protein sequence ID" value="MDR6203931.1"/>
    <property type="molecule type" value="Genomic_DNA"/>
</dbReference>
<evidence type="ECO:0000313" key="4">
    <source>
        <dbReference type="Proteomes" id="UP001245184"/>
    </source>
</evidence>
<organism evidence="1 4">
    <name type="scientific">Paraburkholderia graminis</name>
    <dbReference type="NCBI Taxonomy" id="60548"/>
    <lineage>
        <taxon>Bacteria</taxon>
        <taxon>Pseudomonadati</taxon>
        <taxon>Pseudomonadota</taxon>
        <taxon>Betaproteobacteria</taxon>
        <taxon>Burkholderiales</taxon>
        <taxon>Burkholderiaceae</taxon>
        <taxon>Paraburkholderia</taxon>
    </lineage>
</organism>